<name>A0A840EC74_9BACT</name>
<organism evidence="2 3">
    <name type="scientific">Neolewinella aquimaris</name>
    <dbReference type="NCBI Taxonomy" id="1835722"/>
    <lineage>
        <taxon>Bacteria</taxon>
        <taxon>Pseudomonadati</taxon>
        <taxon>Bacteroidota</taxon>
        <taxon>Saprospiria</taxon>
        <taxon>Saprospirales</taxon>
        <taxon>Lewinellaceae</taxon>
        <taxon>Neolewinella</taxon>
    </lineage>
</organism>
<evidence type="ECO:0000313" key="3">
    <source>
        <dbReference type="Proteomes" id="UP000576209"/>
    </source>
</evidence>
<dbReference type="Proteomes" id="UP000576209">
    <property type="component" value="Unassembled WGS sequence"/>
</dbReference>
<accession>A0A840EC74</accession>
<dbReference type="AlphaFoldDB" id="A0A840EC74"/>
<evidence type="ECO:0000313" key="2">
    <source>
        <dbReference type="EMBL" id="MBB4078576.1"/>
    </source>
</evidence>
<dbReference type="RefSeq" id="WP_183494818.1">
    <property type="nucleotide sequence ID" value="NZ_JACIFF010000002.1"/>
</dbReference>
<dbReference type="InterPro" id="IPR012340">
    <property type="entry name" value="NA-bd_OB-fold"/>
</dbReference>
<sequence>MIIALTYISLISGGLLVLILLVGILGGLDFDVDFDLDSSTQADGGVGVGIVKGGLTFLSVGSWVVKLLLLASANPVVAIVSGVGAGAVAVYLLSFLVNWLLSYEENVNWSPEDALMQSGQVYLRIPDAGEGIVTVNVKGGMRELRARSSTGTSIPTGVSVFVDDFTSEGILLVSPTEKLDPTAT</sequence>
<keyword evidence="3" id="KW-1185">Reference proteome</keyword>
<evidence type="ECO:0000256" key="1">
    <source>
        <dbReference type="SAM" id="Phobius"/>
    </source>
</evidence>
<keyword evidence="1" id="KW-0472">Membrane</keyword>
<dbReference type="Gene3D" id="2.40.50.140">
    <property type="entry name" value="Nucleic acid-binding proteins"/>
    <property type="match status" value="1"/>
</dbReference>
<evidence type="ECO:0008006" key="4">
    <source>
        <dbReference type="Google" id="ProtNLM"/>
    </source>
</evidence>
<proteinExistence type="predicted"/>
<keyword evidence="1" id="KW-1133">Transmembrane helix</keyword>
<keyword evidence="1" id="KW-0812">Transmembrane</keyword>
<dbReference type="EMBL" id="JACIFF010000002">
    <property type="protein sequence ID" value="MBB4078576.1"/>
    <property type="molecule type" value="Genomic_DNA"/>
</dbReference>
<reference evidence="2 3" key="1">
    <citation type="submission" date="2020-08" db="EMBL/GenBank/DDBJ databases">
        <title>Genomic Encyclopedia of Type Strains, Phase IV (KMG-IV): sequencing the most valuable type-strain genomes for metagenomic binning, comparative biology and taxonomic classification.</title>
        <authorList>
            <person name="Goeker M."/>
        </authorList>
    </citation>
    <scope>NUCLEOTIDE SEQUENCE [LARGE SCALE GENOMIC DNA]</scope>
    <source>
        <strain evidence="2 3">DSM 105137</strain>
    </source>
</reference>
<feature type="transmembrane region" description="Helical" evidence="1">
    <location>
        <begin position="7"/>
        <end position="28"/>
    </location>
</feature>
<feature type="transmembrane region" description="Helical" evidence="1">
    <location>
        <begin position="48"/>
        <end position="69"/>
    </location>
</feature>
<comment type="caution">
    <text evidence="2">The sequence shown here is derived from an EMBL/GenBank/DDBJ whole genome shotgun (WGS) entry which is preliminary data.</text>
</comment>
<protein>
    <recommendedName>
        <fullName evidence="4">NfeD-like C-terminal domain-containing protein</fullName>
    </recommendedName>
</protein>
<feature type="transmembrane region" description="Helical" evidence="1">
    <location>
        <begin position="76"/>
        <end position="101"/>
    </location>
</feature>
<gene>
    <name evidence="2" type="ORF">GGR28_001189</name>
</gene>